<dbReference type="SMART" id="SM00382">
    <property type="entry name" value="AAA"/>
    <property type="match status" value="1"/>
</dbReference>
<reference evidence="5 6" key="1">
    <citation type="journal article" date="2024" name="Nat. Commun.">
        <title>Phylogenomics reveals the evolutionary origins of lichenization in chlorophyte algae.</title>
        <authorList>
            <person name="Puginier C."/>
            <person name="Libourel C."/>
            <person name="Otte J."/>
            <person name="Skaloud P."/>
            <person name="Haon M."/>
            <person name="Grisel S."/>
            <person name="Petersen M."/>
            <person name="Berrin J.G."/>
            <person name="Delaux P.M."/>
            <person name="Dal Grande F."/>
            <person name="Keller J."/>
        </authorList>
    </citation>
    <scope>NUCLEOTIDE SEQUENCE [LARGE SCALE GENOMIC DNA]</scope>
    <source>
        <strain evidence="5 6">SAG 216-7</strain>
    </source>
</reference>
<gene>
    <name evidence="5" type="ORF">WJX75_000619</name>
</gene>
<proteinExistence type="predicted"/>
<protein>
    <recommendedName>
        <fullName evidence="4">AAA+ ATPase domain-containing protein</fullName>
    </recommendedName>
</protein>
<evidence type="ECO:0000256" key="3">
    <source>
        <dbReference type="SAM" id="MobiDB-lite"/>
    </source>
</evidence>
<feature type="domain" description="AAA+ ATPase" evidence="4">
    <location>
        <begin position="333"/>
        <end position="472"/>
    </location>
</feature>
<dbReference type="Gene3D" id="3.40.50.300">
    <property type="entry name" value="P-loop containing nucleotide triphosphate hydrolases"/>
    <property type="match status" value="1"/>
</dbReference>
<feature type="region of interest" description="Disordered" evidence="3">
    <location>
        <begin position="897"/>
        <end position="916"/>
    </location>
</feature>
<feature type="region of interest" description="Disordered" evidence="3">
    <location>
        <begin position="21"/>
        <end position="57"/>
    </location>
</feature>
<evidence type="ECO:0000313" key="5">
    <source>
        <dbReference type="EMBL" id="KAK9906363.1"/>
    </source>
</evidence>
<dbReference type="PANTHER" id="PTHR23076">
    <property type="entry name" value="METALLOPROTEASE M41 FTSH"/>
    <property type="match status" value="1"/>
</dbReference>
<sequence length="933" mass="102435">MTSIHNCRVLHGFRSTQSCPRSTAAEESLSSDERPASPPDADCCEASTSNRQDDRSSADTARMLLAGAPLAAVNLSNLSPKKVTAAFKSLKDKVYYGDILPPVGSQQISYARFMDLLHDKRIKRVILLSDGKIAMVEVPVEGYASKLEEARYDRKDEDIMYAPQNPEQKMEKYRFYVELPGDFWENSPFMDELKRNMAPLRNAEGRVAYKDMLQVGQVHPELVVMDPGDAFVWLNQYADQFLPIVALVGLRVIVGLGDKLLKLVTRPKKDPMQELAEEFGRHRAKEFNVGVERKDTGVRYEDVAGIDSIKADIEEVMKMILGNKEYQAMGARAPRGILLEGPPGTGKTYLAKAMAGSSNVAFFSANGSEFVEMFEGVAAARIRDLFRVARKHAPAIVFVDEIDAIGKARGRGNDSGSKEREQGLLQLLYEMDGFEANDGVLVVGATNRVALLDDALLRKGRFDIVIYMGRPSTNNRFKILEVHAKDKPIPREGDSVWESDALLHRVGELTIGYAGADLANLLNEAAILMVRKDAQAIDMSLIQEAMDKRTLGLPSARLPDSEAKTRMATVQAARAVATCLTPGLPPLVHCSIQPRGGHMSRIVFLPQEFGKHGDQWHRLYAGMPGDKPTKVNAVELREPLAQYEMLCGLLVPLYAARATEEVLYGRSGVTLQTSREVARAGDLADWLVRKSMMHPAMRDVPVRFDMTMGGWPDPTTRTTSGSFEPLTLQLQRAAYRRAITLVQQRRPVIEQVARELCHPVGGLEGIEQVEGHRIVELLETTPLAPVQPDPNAPESSASSAAIVSNGSLPGCVSFSGRDGRSGMAQFAQAVGAAGSDWEQMAVEDEALRAAAEVVIGRADMQDLTGLGVPTLKADQVRQDLESEDIVTRLRAIRRYAKSNNGAPFPPPPTEIPEYAGPALEDWKPADLDEIVVG</sequence>
<evidence type="ECO:0000256" key="2">
    <source>
        <dbReference type="ARBA" id="ARBA00022801"/>
    </source>
</evidence>
<dbReference type="InterPro" id="IPR003959">
    <property type="entry name" value="ATPase_AAA_core"/>
</dbReference>
<keyword evidence="2" id="KW-0378">Hydrolase</keyword>
<dbReference type="Gene3D" id="1.20.58.760">
    <property type="entry name" value="Peptidase M41"/>
    <property type="match status" value="1"/>
</dbReference>
<dbReference type="SUPFAM" id="SSF52540">
    <property type="entry name" value="P-loop containing nucleoside triphosphate hydrolases"/>
    <property type="match status" value="1"/>
</dbReference>
<dbReference type="EMBL" id="JALJOT010000010">
    <property type="protein sequence ID" value="KAK9906363.1"/>
    <property type="molecule type" value="Genomic_DNA"/>
</dbReference>
<dbReference type="InterPro" id="IPR003960">
    <property type="entry name" value="ATPase_AAA_CS"/>
</dbReference>
<evidence type="ECO:0000313" key="6">
    <source>
        <dbReference type="Proteomes" id="UP001491310"/>
    </source>
</evidence>
<dbReference type="SUPFAM" id="SSF140990">
    <property type="entry name" value="FtsH protease domain-like"/>
    <property type="match status" value="1"/>
</dbReference>
<evidence type="ECO:0000256" key="1">
    <source>
        <dbReference type="ARBA" id="ARBA00022670"/>
    </source>
</evidence>
<dbReference type="Pfam" id="PF00004">
    <property type="entry name" value="AAA"/>
    <property type="match status" value="1"/>
</dbReference>
<dbReference type="InterPro" id="IPR027417">
    <property type="entry name" value="P-loop_NTPase"/>
</dbReference>
<dbReference type="InterPro" id="IPR003593">
    <property type="entry name" value="AAA+_ATPase"/>
</dbReference>
<accession>A0ABR2YIM4</accession>
<evidence type="ECO:0000259" key="4">
    <source>
        <dbReference type="SMART" id="SM00382"/>
    </source>
</evidence>
<dbReference type="Gene3D" id="1.10.8.60">
    <property type="match status" value="1"/>
</dbReference>
<dbReference type="Pfam" id="PF17862">
    <property type="entry name" value="AAA_lid_3"/>
    <property type="match status" value="1"/>
</dbReference>
<keyword evidence="6" id="KW-1185">Reference proteome</keyword>
<dbReference type="Proteomes" id="UP001491310">
    <property type="component" value="Unassembled WGS sequence"/>
</dbReference>
<dbReference type="InterPro" id="IPR041569">
    <property type="entry name" value="AAA_lid_3"/>
</dbReference>
<dbReference type="InterPro" id="IPR037219">
    <property type="entry name" value="Peptidase_M41-like"/>
</dbReference>
<dbReference type="PROSITE" id="PS00674">
    <property type="entry name" value="AAA"/>
    <property type="match status" value="1"/>
</dbReference>
<organism evidence="5 6">
    <name type="scientific">Coccomyxa subellipsoidea</name>
    <dbReference type="NCBI Taxonomy" id="248742"/>
    <lineage>
        <taxon>Eukaryota</taxon>
        <taxon>Viridiplantae</taxon>
        <taxon>Chlorophyta</taxon>
        <taxon>core chlorophytes</taxon>
        <taxon>Trebouxiophyceae</taxon>
        <taxon>Trebouxiophyceae incertae sedis</taxon>
        <taxon>Coccomyxaceae</taxon>
        <taxon>Coccomyxa</taxon>
    </lineage>
</organism>
<name>A0ABR2YIM4_9CHLO</name>
<keyword evidence="1" id="KW-0645">Protease</keyword>
<dbReference type="PANTHER" id="PTHR23076:SF37">
    <property type="entry name" value="ATP-DEPENDENT ZINC METALLOPROTEASE FTSH 4, MITOCHONDRIAL"/>
    <property type="match status" value="1"/>
</dbReference>
<comment type="caution">
    <text evidence="5">The sequence shown here is derived from an EMBL/GenBank/DDBJ whole genome shotgun (WGS) entry which is preliminary data.</text>
</comment>